<evidence type="ECO:0000256" key="1">
    <source>
        <dbReference type="ARBA" id="ARBA00006581"/>
    </source>
</evidence>
<dbReference type="PANTHER" id="PTHR11241">
    <property type="entry name" value="DEOXYURIDINE 5'-TRIPHOSPHATE NUCLEOTIDOHYDROLASE"/>
    <property type="match status" value="1"/>
</dbReference>
<evidence type="ECO:0000256" key="2">
    <source>
        <dbReference type="ARBA" id="ARBA00012379"/>
    </source>
</evidence>
<dbReference type="PANTHER" id="PTHR11241:SF0">
    <property type="entry name" value="DEOXYURIDINE 5'-TRIPHOSPHATE NUCLEOTIDOHYDROLASE"/>
    <property type="match status" value="1"/>
</dbReference>
<comment type="similarity">
    <text evidence="1">Belongs to the dUTPase family.</text>
</comment>
<evidence type="ECO:0000313" key="8">
    <source>
        <dbReference type="Proteomes" id="UP000033930"/>
    </source>
</evidence>
<evidence type="ECO:0000259" key="6">
    <source>
        <dbReference type="Pfam" id="PF00692"/>
    </source>
</evidence>
<proteinExistence type="inferred from homology"/>
<dbReference type="InterPro" id="IPR008181">
    <property type="entry name" value="dUTPase"/>
</dbReference>
<dbReference type="EC" id="3.6.1.23" evidence="2"/>
<keyword evidence="3 7" id="KW-0378">Hydrolase</keyword>
<dbReference type="GO" id="GO:0000287">
    <property type="term" value="F:magnesium ion binding"/>
    <property type="evidence" value="ECO:0007669"/>
    <property type="project" value="InterPro"/>
</dbReference>
<dbReference type="InterPro" id="IPR036157">
    <property type="entry name" value="dUTPase-like_sf"/>
</dbReference>
<comment type="catalytic activity">
    <reaction evidence="5">
        <text>dUTP + H2O = dUMP + diphosphate + H(+)</text>
        <dbReference type="Rhea" id="RHEA:10248"/>
        <dbReference type="ChEBI" id="CHEBI:15377"/>
        <dbReference type="ChEBI" id="CHEBI:15378"/>
        <dbReference type="ChEBI" id="CHEBI:33019"/>
        <dbReference type="ChEBI" id="CHEBI:61555"/>
        <dbReference type="ChEBI" id="CHEBI:246422"/>
        <dbReference type="EC" id="3.6.1.23"/>
    </reaction>
</comment>
<dbReference type="AlphaFoldDB" id="A0A0G0YH39"/>
<evidence type="ECO:0000313" key="7">
    <source>
        <dbReference type="EMBL" id="KKR99652.1"/>
    </source>
</evidence>
<evidence type="ECO:0000256" key="5">
    <source>
        <dbReference type="ARBA" id="ARBA00047686"/>
    </source>
</evidence>
<dbReference type="InterPro" id="IPR029054">
    <property type="entry name" value="dUTPase-like"/>
</dbReference>
<name>A0A0G0YH39_9BACT</name>
<dbReference type="GO" id="GO:0046081">
    <property type="term" value="P:dUTP catabolic process"/>
    <property type="evidence" value="ECO:0007669"/>
    <property type="project" value="InterPro"/>
</dbReference>
<dbReference type="InterPro" id="IPR033704">
    <property type="entry name" value="dUTPase_trimeric"/>
</dbReference>
<dbReference type="EMBL" id="LCAW01000004">
    <property type="protein sequence ID" value="KKR99652.1"/>
    <property type="molecule type" value="Genomic_DNA"/>
</dbReference>
<evidence type="ECO:0000256" key="4">
    <source>
        <dbReference type="ARBA" id="ARBA00023080"/>
    </source>
</evidence>
<organism evidence="7 8">
    <name type="scientific">Candidatus Uhrbacteria bacterium GW2011_GWC1_41_20</name>
    <dbReference type="NCBI Taxonomy" id="1618983"/>
    <lineage>
        <taxon>Bacteria</taxon>
        <taxon>Candidatus Uhriibacteriota</taxon>
    </lineage>
</organism>
<dbReference type="Proteomes" id="UP000033930">
    <property type="component" value="Unassembled WGS sequence"/>
</dbReference>
<protein>
    <recommendedName>
        <fullName evidence="2">dUTP diphosphatase</fullName>
        <ecNumber evidence="2">3.6.1.23</ecNumber>
    </recommendedName>
</protein>
<gene>
    <name evidence="7" type="ORF">UU50_C0004G0033</name>
</gene>
<reference evidence="7 8" key="1">
    <citation type="journal article" date="2015" name="Nature">
        <title>rRNA introns, odd ribosomes, and small enigmatic genomes across a large radiation of phyla.</title>
        <authorList>
            <person name="Brown C.T."/>
            <person name="Hug L.A."/>
            <person name="Thomas B.C."/>
            <person name="Sharon I."/>
            <person name="Castelle C.J."/>
            <person name="Singh A."/>
            <person name="Wilkins M.J."/>
            <person name="Williams K.H."/>
            <person name="Banfield J.F."/>
        </authorList>
    </citation>
    <scope>NUCLEOTIDE SEQUENCE [LARGE SCALE GENOMIC DNA]</scope>
</reference>
<dbReference type="GO" id="GO:0004170">
    <property type="term" value="F:dUTP diphosphatase activity"/>
    <property type="evidence" value="ECO:0007669"/>
    <property type="project" value="UniProtKB-EC"/>
</dbReference>
<keyword evidence="4" id="KW-0546">Nucleotide metabolism</keyword>
<comment type="caution">
    <text evidence="7">The sequence shown here is derived from an EMBL/GenBank/DDBJ whole genome shotgun (WGS) entry which is preliminary data.</text>
</comment>
<dbReference type="Gene3D" id="2.70.40.10">
    <property type="match status" value="1"/>
</dbReference>
<dbReference type="SUPFAM" id="SSF51283">
    <property type="entry name" value="dUTPase-like"/>
    <property type="match status" value="1"/>
</dbReference>
<dbReference type="CDD" id="cd07557">
    <property type="entry name" value="trimeric_dUTPase"/>
    <property type="match status" value="1"/>
</dbReference>
<sequence length="143" mass="15288">MKIEYKRNHPLAQIPEYKTSGAVAFDIALVEDLTIAPQAITKTRTGLIINVPDDHALIIASRSSNPLKKGIDLANSIGIIDSDFCGPNDEIQLLISNLTDTTVELKAGDRVAQGIFVPITKAQFTEVDKMSAPSRGGLGSTGQ</sequence>
<feature type="domain" description="dUTPase-like" evidence="6">
    <location>
        <begin position="12"/>
        <end position="140"/>
    </location>
</feature>
<dbReference type="Pfam" id="PF00692">
    <property type="entry name" value="dUTPase"/>
    <property type="match status" value="1"/>
</dbReference>
<evidence type="ECO:0000256" key="3">
    <source>
        <dbReference type="ARBA" id="ARBA00022801"/>
    </source>
</evidence>
<accession>A0A0G0YH39</accession>
<dbReference type="GO" id="GO:0006226">
    <property type="term" value="P:dUMP biosynthetic process"/>
    <property type="evidence" value="ECO:0007669"/>
    <property type="project" value="InterPro"/>
</dbReference>